<gene>
    <name evidence="1" type="ORF">SAMN05216206_1528</name>
</gene>
<dbReference type="Proteomes" id="UP000243606">
    <property type="component" value="Unassembled WGS sequence"/>
</dbReference>
<dbReference type="OrthoDB" id="8926130at2"/>
<organism evidence="1 2">
    <name type="scientific">Pseudomonas guineae</name>
    <dbReference type="NCBI Taxonomy" id="425504"/>
    <lineage>
        <taxon>Bacteria</taxon>
        <taxon>Pseudomonadati</taxon>
        <taxon>Pseudomonadota</taxon>
        <taxon>Gammaproteobacteria</taxon>
        <taxon>Pseudomonadales</taxon>
        <taxon>Pseudomonadaceae</taxon>
        <taxon>Pseudomonas</taxon>
    </lineage>
</organism>
<protein>
    <recommendedName>
        <fullName evidence="3">2OG-Fe(II) oxygenase superfamily protein</fullName>
    </recommendedName>
</protein>
<dbReference type="AlphaFoldDB" id="A0A1I3FMD9"/>
<sequence>MGHVINRSLLHLRRLTVNLVTYPEGHRVMRHNDPMGNGSYYKLNVVLIKPGEGGVFETDRVIFSIFNRVFLFRPDLYDHSVSTIMRGKRVLLSIALHAPWGSTAQG</sequence>
<dbReference type="EMBL" id="FOQL01000001">
    <property type="protein sequence ID" value="SFI12287.1"/>
    <property type="molecule type" value="Genomic_DNA"/>
</dbReference>
<keyword evidence="2" id="KW-1185">Reference proteome</keyword>
<name>A0A1I3FMD9_9PSED</name>
<proteinExistence type="predicted"/>
<evidence type="ECO:0008006" key="3">
    <source>
        <dbReference type="Google" id="ProtNLM"/>
    </source>
</evidence>
<evidence type="ECO:0000313" key="2">
    <source>
        <dbReference type="Proteomes" id="UP000243606"/>
    </source>
</evidence>
<dbReference type="STRING" id="425504.SAMN05216206_1528"/>
<accession>A0A1I3FMD9</accession>
<reference evidence="2" key="1">
    <citation type="submission" date="2016-10" db="EMBL/GenBank/DDBJ databases">
        <authorList>
            <person name="Varghese N."/>
            <person name="Submissions S."/>
        </authorList>
    </citation>
    <scope>NUCLEOTIDE SEQUENCE [LARGE SCALE GENOMIC DNA]</scope>
    <source>
        <strain evidence="2">LMG 24016</strain>
    </source>
</reference>
<evidence type="ECO:0000313" key="1">
    <source>
        <dbReference type="EMBL" id="SFI12287.1"/>
    </source>
</evidence>
<dbReference type="RefSeq" id="WP_090241006.1">
    <property type="nucleotide sequence ID" value="NZ_FOQL01000001.1"/>
</dbReference>